<organism evidence="1 2">
    <name type="scientific">Parelaphostrongylus tenuis</name>
    <name type="common">Meningeal worm</name>
    <dbReference type="NCBI Taxonomy" id="148309"/>
    <lineage>
        <taxon>Eukaryota</taxon>
        <taxon>Metazoa</taxon>
        <taxon>Ecdysozoa</taxon>
        <taxon>Nematoda</taxon>
        <taxon>Chromadorea</taxon>
        <taxon>Rhabditida</taxon>
        <taxon>Rhabditina</taxon>
        <taxon>Rhabditomorpha</taxon>
        <taxon>Strongyloidea</taxon>
        <taxon>Metastrongylidae</taxon>
        <taxon>Parelaphostrongylus</taxon>
    </lineage>
</organism>
<keyword evidence="2" id="KW-1185">Reference proteome</keyword>
<reference evidence="1" key="1">
    <citation type="submission" date="2021-06" db="EMBL/GenBank/DDBJ databases">
        <title>Parelaphostrongylus tenuis whole genome reference sequence.</title>
        <authorList>
            <person name="Garwood T.J."/>
            <person name="Larsen P.A."/>
            <person name="Fountain-Jones N.M."/>
            <person name="Garbe J.R."/>
            <person name="Macchietto M.G."/>
            <person name="Kania S.A."/>
            <person name="Gerhold R.W."/>
            <person name="Richards J.E."/>
            <person name="Wolf T.M."/>
        </authorList>
    </citation>
    <scope>NUCLEOTIDE SEQUENCE</scope>
    <source>
        <strain evidence="1">MNPRO001-30</strain>
        <tissue evidence="1">Meninges</tissue>
    </source>
</reference>
<proteinExistence type="predicted"/>
<dbReference type="Proteomes" id="UP001196413">
    <property type="component" value="Unassembled WGS sequence"/>
</dbReference>
<name>A0AAD5QN39_PARTN</name>
<dbReference type="AlphaFoldDB" id="A0AAD5QN39"/>
<gene>
    <name evidence="1" type="ORF">KIN20_009077</name>
</gene>
<evidence type="ECO:0000313" key="2">
    <source>
        <dbReference type="Proteomes" id="UP001196413"/>
    </source>
</evidence>
<comment type="caution">
    <text evidence="1">The sequence shown here is derived from an EMBL/GenBank/DDBJ whole genome shotgun (WGS) entry which is preliminary data.</text>
</comment>
<sequence length="76" mass="8310">MKEHAICPLDTANLRGFRTGDYGQLVRSPSILFHVADRFDKKIEGYIIPADGGIDTELSKSSHLCNGDTGDESLSE</sequence>
<dbReference type="EMBL" id="JAHQIW010001508">
    <property type="protein sequence ID" value="KAJ1352676.1"/>
    <property type="molecule type" value="Genomic_DNA"/>
</dbReference>
<evidence type="ECO:0000313" key="1">
    <source>
        <dbReference type="EMBL" id="KAJ1352676.1"/>
    </source>
</evidence>
<protein>
    <submittedName>
        <fullName evidence="1">Uncharacterized protein</fullName>
    </submittedName>
</protein>
<accession>A0AAD5QN39</accession>